<reference evidence="1" key="1">
    <citation type="journal article" date="2013" name="Nature">
        <title>Draft genome of the wheat A-genome progenitor Triticum urartu.</title>
        <authorList>
            <person name="Ling H.Q."/>
            <person name="Zhao S."/>
            <person name="Liu D."/>
            <person name="Wang J."/>
            <person name="Sun H."/>
            <person name="Zhang C."/>
            <person name="Fan H."/>
            <person name="Li D."/>
            <person name="Dong L."/>
            <person name="Tao Y."/>
            <person name="Gao C."/>
            <person name="Wu H."/>
            <person name="Li Y."/>
            <person name="Cui Y."/>
            <person name="Guo X."/>
            <person name="Zheng S."/>
            <person name="Wang B."/>
            <person name="Yu K."/>
            <person name="Liang Q."/>
            <person name="Yang W."/>
            <person name="Lou X."/>
            <person name="Chen J."/>
            <person name="Feng M."/>
            <person name="Jian J."/>
            <person name="Zhang X."/>
            <person name="Luo G."/>
            <person name="Jiang Y."/>
            <person name="Liu J."/>
            <person name="Wang Z."/>
            <person name="Sha Y."/>
            <person name="Zhang B."/>
            <person name="Wu H."/>
            <person name="Tang D."/>
            <person name="Shen Q."/>
            <person name="Xue P."/>
            <person name="Zou S."/>
            <person name="Wang X."/>
            <person name="Liu X."/>
            <person name="Wang F."/>
            <person name="Yang Y."/>
            <person name="An X."/>
            <person name="Dong Z."/>
            <person name="Zhang K."/>
            <person name="Zhang X."/>
            <person name="Luo M.C."/>
            <person name="Dvorak J."/>
            <person name="Tong Y."/>
            <person name="Wang J."/>
            <person name="Yang H."/>
            <person name="Li Z."/>
            <person name="Wang D."/>
            <person name="Zhang A."/>
            <person name="Wang J."/>
        </authorList>
    </citation>
    <scope>NUCLEOTIDE SEQUENCE</scope>
</reference>
<protein>
    <submittedName>
        <fullName evidence="1">Uncharacterized protein</fullName>
    </submittedName>
</protein>
<evidence type="ECO:0000313" key="1">
    <source>
        <dbReference type="EMBL" id="EMS54634.1"/>
    </source>
</evidence>
<dbReference type="AlphaFoldDB" id="M8A2J8"/>
<name>M8A2J8_TRIUA</name>
<organism evidence="1">
    <name type="scientific">Triticum urartu</name>
    <name type="common">Red wild einkorn</name>
    <name type="synonym">Crithodium urartu</name>
    <dbReference type="NCBI Taxonomy" id="4572"/>
    <lineage>
        <taxon>Eukaryota</taxon>
        <taxon>Viridiplantae</taxon>
        <taxon>Streptophyta</taxon>
        <taxon>Embryophyta</taxon>
        <taxon>Tracheophyta</taxon>
        <taxon>Spermatophyta</taxon>
        <taxon>Magnoliopsida</taxon>
        <taxon>Liliopsida</taxon>
        <taxon>Poales</taxon>
        <taxon>Poaceae</taxon>
        <taxon>BOP clade</taxon>
        <taxon>Pooideae</taxon>
        <taxon>Triticodae</taxon>
        <taxon>Triticeae</taxon>
        <taxon>Triticinae</taxon>
        <taxon>Triticum</taxon>
    </lineage>
</organism>
<proteinExistence type="predicted"/>
<gene>
    <name evidence="1" type="ORF">TRIUR3_29660</name>
</gene>
<sequence>MAFLSGSLSLSLSFPLSLSHLVHRNVAMAAASTLSPPKPRRRPAPDAGKQQQQLPQPLVPEHVEPSPLARSIAMPMPRYLPLAISCLEFCHDKPLTHLH</sequence>
<dbReference type="EMBL" id="KD180390">
    <property type="protein sequence ID" value="EMS54634.1"/>
    <property type="molecule type" value="Genomic_DNA"/>
</dbReference>
<accession>M8A2J8</accession>